<gene>
    <name evidence="8" type="primary">trpA</name>
    <name evidence="10" type="ORF">L21SP2_0199</name>
</gene>
<feature type="active site" description="Proton acceptor" evidence="8">
    <location>
        <position position="45"/>
    </location>
</feature>
<evidence type="ECO:0000256" key="3">
    <source>
        <dbReference type="ARBA" id="ARBA00022605"/>
    </source>
</evidence>
<evidence type="ECO:0000313" key="10">
    <source>
        <dbReference type="EMBL" id="AHC13641.1"/>
    </source>
</evidence>
<dbReference type="NCBIfam" id="TIGR00262">
    <property type="entry name" value="trpA"/>
    <property type="match status" value="1"/>
</dbReference>
<dbReference type="KEGG" id="slr:L21SP2_0199"/>
<name>V5WEP5_9SPIO</name>
<comment type="subunit">
    <text evidence="2 8">Tetramer of two alpha and two beta chains.</text>
</comment>
<comment type="similarity">
    <text evidence="8 9">Belongs to the TrpA family.</text>
</comment>
<dbReference type="Proteomes" id="UP000018680">
    <property type="component" value="Chromosome"/>
</dbReference>
<keyword evidence="6 8" id="KW-0456">Lyase</keyword>
<reference evidence="10 11" key="1">
    <citation type="journal article" date="2015" name="Stand. Genomic Sci.">
        <title>Complete genome sequence and description of Salinispira pacifica gen. nov., sp. nov., a novel spirochaete isolated form a hypersaline microbial mat.</title>
        <authorList>
            <person name="Ben Hania W."/>
            <person name="Joseph M."/>
            <person name="Schumann P."/>
            <person name="Bunk B."/>
            <person name="Fiebig A."/>
            <person name="Sproer C."/>
            <person name="Klenk H.P."/>
            <person name="Fardeau M.L."/>
            <person name="Spring S."/>
        </authorList>
    </citation>
    <scope>NUCLEOTIDE SEQUENCE [LARGE SCALE GENOMIC DNA]</scope>
    <source>
        <strain evidence="10 11">L21-RPul-D2</strain>
    </source>
</reference>
<dbReference type="InterPro" id="IPR013785">
    <property type="entry name" value="Aldolase_TIM"/>
</dbReference>
<dbReference type="HAMAP" id="MF_00131">
    <property type="entry name" value="Trp_synth_alpha"/>
    <property type="match status" value="1"/>
</dbReference>
<evidence type="ECO:0000256" key="8">
    <source>
        <dbReference type="HAMAP-Rule" id="MF_00131"/>
    </source>
</evidence>
<organism evidence="10 11">
    <name type="scientific">Salinispira pacifica</name>
    <dbReference type="NCBI Taxonomy" id="1307761"/>
    <lineage>
        <taxon>Bacteria</taxon>
        <taxon>Pseudomonadati</taxon>
        <taxon>Spirochaetota</taxon>
        <taxon>Spirochaetia</taxon>
        <taxon>Spirochaetales</taxon>
        <taxon>Spirochaetaceae</taxon>
        <taxon>Salinispira</taxon>
    </lineage>
</organism>
<keyword evidence="4 8" id="KW-0822">Tryptophan biosynthesis</keyword>
<dbReference type="GO" id="GO:0004834">
    <property type="term" value="F:tryptophan synthase activity"/>
    <property type="evidence" value="ECO:0007669"/>
    <property type="project" value="UniProtKB-UniRule"/>
</dbReference>
<dbReference type="RefSeq" id="WP_024266574.1">
    <property type="nucleotide sequence ID" value="NC_023035.1"/>
</dbReference>
<proteinExistence type="inferred from homology"/>
<dbReference type="OrthoDB" id="9804578at2"/>
<accession>V5WEP5</accession>
<evidence type="ECO:0000256" key="4">
    <source>
        <dbReference type="ARBA" id="ARBA00022822"/>
    </source>
</evidence>
<evidence type="ECO:0000256" key="6">
    <source>
        <dbReference type="ARBA" id="ARBA00023239"/>
    </source>
</evidence>
<keyword evidence="5 8" id="KW-0057">Aromatic amino acid biosynthesis</keyword>
<evidence type="ECO:0000256" key="9">
    <source>
        <dbReference type="RuleBase" id="RU003662"/>
    </source>
</evidence>
<keyword evidence="11" id="KW-1185">Reference proteome</keyword>
<protein>
    <recommendedName>
        <fullName evidence="8">Tryptophan synthase alpha chain</fullName>
        <ecNumber evidence="8">4.2.1.20</ecNumber>
    </recommendedName>
</protein>
<dbReference type="Gene3D" id="3.20.20.70">
    <property type="entry name" value="Aldolase class I"/>
    <property type="match status" value="1"/>
</dbReference>
<dbReference type="PATRIC" id="fig|1307761.3.peg.200"/>
<comment type="pathway">
    <text evidence="1 8">Amino-acid biosynthesis; L-tryptophan biosynthesis; L-tryptophan from chorismate: step 5/5.</text>
</comment>
<dbReference type="Pfam" id="PF00290">
    <property type="entry name" value="Trp_syntA"/>
    <property type="match status" value="1"/>
</dbReference>
<dbReference type="InterPro" id="IPR002028">
    <property type="entry name" value="Trp_synthase_suA"/>
</dbReference>
<comment type="catalytic activity">
    <reaction evidence="7 8">
        <text>(1S,2R)-1-C-(indol-3-yl)glycerol 3-phosphate + L-serine = D-glyceraldehyde 3-phosphate + L-tryptophan + H2O</text>
        <dbReference type="Rhea" id="RHEA:10532"/>
        <dbReference type="ChEBI" id="CHEBI:15377"/>
        <dbReference type="ChEBI" id="CHEBI:33384"/>
        <dbReference type="ChEBI" id="CHEBI:57912"/>
        <dbReference type="ChEBI" id="CHEBI:58866"/>
        <dbReference type="ChEBI" id="CHEBI:59776"/>
        <dbReference type="EC" id="4.2.1.20"/>
    </reaction>
</comment>
<dbReference type="HOGENOM" id="CLU_016734_0_0_12"/>
<feature type="active site" description="Proton acceptor" evidence="8">
    <location>
        <position position="34"/>
    </location>
</feature>
<dbReference type="UniPathway" id="UPA00035">
    <property type="reaction ID" value="UER00044"/>
</dbReference>
<dbReference type="eggNOG" id="COG0159">
    <property type="taxonomic scope" value="Bacteria"/>
</dbReference>
<dbReference type="InterPro" id="IPR011060">
    <property type="entry name" value="RibuloseP-bd_barrel"/>
</dbReference>
<evidence type="ECO:0000256" key="7">
    <source>
        <dbReference type="ARBA" id="ARBA00049047"/>
    </source>
</evidence>
<dbReference type="PANTHER" id="PTHR43406">
    <property type="entry name" value="TRYPTOPHAN SYNTHASE, ALPHA CHAIN"/>
    <property type="match status" value="1"/>
</dbReference>
<dbReference type="STRING" id="1307761.L21SP2_0199"/>
<dbReference type="PANTHER" id="PTHR43406:SF1">
    <property type="entry name" value="TRYPTOPHAN SYNTHASE ALPHA CHAIN, CHLOROPLASTIC"/>
    <property type="match status" value="1"/>
</dbReference>
<evidence type="ECO:0000256" key="1">
    <source>
        <dbReference type="ARBA" id="ARBA00004733"/>
    </source>
</evidence>
<evidence type="ECO:0000313" key="11">
    <source>
        <dbReference type="Proteomes" id="UP000018680"/>
    </source>
</evidence>
<evidence type="ECO:0000256" key="2">
    <source>
        <dbReference type="ARBA" id="ARBA00011270"/>
    </source>
</evidence>
<dbReference type="GO" id="GO:0005829">
    <property type="term" value="C:cytosol"/>
    <property type="evidence" value="ECO:0007669"/>
    <property type="project" value="TreeGrafter"/>
</dbReference>
<sequence length="258" mass="27824">MIELMAHMIPYYPDAEISKEVALRMLEAGTKYLEVQFPFSDPSADGPVIEEACQKALNNGFRMEKGFEFVSSLMKESPRLQSGDAELFVMTYASPVTVRGVESFVQRAARAGVRGLIIPDLPPDSDEGLYEACRRHGVEVIPVLATSSRPERVELAATHNPRFIYCALRKGITGQDTVLGGENITFIENAGKSGAKIMAGFGISRREQVEALDGHAHAAVVGSAFLRALHKAEEEHGALGAEHAGNAVADLVSSLLGK</sequence>
<dbReference type="AlphaFoldDB" id="V5WEP5"/>
<evidence type="ECO:0000256" key="5">
    <source>
        <dbReference type="ARBA" id="ARBA00023141"/>
    </source>
</evidence>
<dbReference type="EC" id="4.2.1.20" evidence="8"/>
<dbReference type="EMBL" id="CP006939">
    <property type="protein sequence ID" value="AHC13641.1"/>
    <property type="molecule type" value="Genomic_DNA"/>
</dbReference>
<comment type="function">
    <text evidence="8">The alpha subunit is responsible for the aldol cleavage of indoleglycerol phosphate to indole and glyceraldehyde 3-phosphate.</text>
</comment>
<dbReference type="SUPFAM" id="SSF51366">
    <property type="entry name" value="Ribulose-phoshate binding barrel"/>
    <property type="match status" value="1"/>
</dbReference>
<keyword evidence="3 8" id="KW-0028">Amino-acid biosynthesis</keyword>
<dbReference type="CDD" id="cd04724">
    <property type="entry name" value="Tryptophan_synthase_alpha"/>
    <property type="match status" value="1"/>
</dbReference>